<evidence type="ECO:0000313" key="3">
    <source>
        <dbReference type="EMBL" id="SHI80345.1"/>
    </source>
</evidence>
<dbReference type="Proteomes" id="UP000184432">
    <property type="component" value="Unassembled WGS sequence"/>
</dbReference>
<evidence type="ECO:0000259" key="2">
    <source>
        <dbReference type="Pfam" id="PF13649"/>
    </source>
</evidence>
<dbReference type="InterPro" id="IPR029063">
    <property type="entry name" value="SAM-dependent_MTases_sf"/>
</dbReference>
<proteinExistence type="predicted"/>
<keyword evidence="1 3" id="KW-0808">Transferase</keyword>
<dbReference type="EMBL" id="FQYP01000003">
    <property type="protein sequence ID" value="SHI80345.1"/>
    <property type="molecule type" value="Genomic_DNA"/>
</dbReference>
<protein>
    <submittedName>
        <fullName evidence="3">Methyltransferase domain-containing protein</fullName>
    </submittedName>
</protein>
<dbReference type="Gene3D" id="3.40.50.150">
    <property type="entry name" value="Vaccinia Virus protein VP39"/>
    <property type="match status" value="1"/>
</dbReference>
<accession>A0A1M6E4L1</accession>
<sequence>MNPKVRLNISEQLDDLSLSGKVLEDTLSSLGTINSIFGNHRQLTRSVLKYCSNKKYKENIHIVDLGCGGGDSLRYLSKQLLQKNINASYTGIDGNPKSIEFAKKNTPHQNSIQFLVADILSPTFEIPECDILISSHFIYHFDNQKLADFLKKIQPKNVKHIIFSELYRSPIAYFLFKIASRLLPISEMAKKDGLVAIQRAFTKKELEMIIRQGNVEDYIIRKKPFFRMIATLDLPS</sequence>
<gene>
    <name evidence="3" type="ORF">SAMN04488508_103208</name>
</gene>
<dbReference type="SUPFAM" id="SSF53335">
    <property type="entry name" value="S-adenosyl-L-methionine-dependent methyltransferases"/>
    <property type="match status" value="1"/>
</dbReference>
<dbReference type="GO" id="GO:0008168">
    <property type="term" value="F:methyltransferase activity"/>
    <property type="evidence" value="ECO:0007669"/>
    <property type="project" value="UniProtKB-KW"/>
</dbReference>
<dbReference type="GO" id="GO:0032259">
    <property type="term" value="P:methylation"/>
    <property type="evidence" value="ECO:0007669"/>
    <property type="project" value="UniProtKB-KW"/>
</dbReference>
<keyword evidence="4" id="KW-1185">Reference proteome</keyword>
<organism evidence="3 4">
    <name type="scientific">Aquimarina spongiae</name>
    <dbReference type="NCBI Taxonomy" id="570521"/>
    <lineage>
        <taxon>Bacteria</taxon>
        <taxon>Pseudomonadati</taxon>
        <taxon>Bacteroidota</taxon>
        <taxon>Flavobacteriia</taxon>
        <taxon>Flavobacteriales</taxon>
        <taxon>Flavobacteriaceae</taxon>
        <taxon>Aquimarina</taxon>
    </lineage>
</organism>
<dbReference type="PANTHER" id="PTHR43861">
    <property type="entry name" value="TRANS-ACONITATE 2-METHYLTRANSFERASE-RELATED"/>
    <property type="match status" value="1"/>
</dbReference>
<dbReference type="AlphaFoldDB" id="A0A1M6E4L1"/>
<evidence type="ECO:0000313" key="4">
    <source>
        <dbReference type="Proteomes" id="UP000184432"/>
    </source>
</evidence>
<name>A0A1M6E4L1_9FLAO</name>
<reference evidence="4" key="1">
    <citation type="submission" date="2016-11" db="EMBL/GenBank/DDBJ databases">
        <authorList>
            <person name="Varghese N."/>
            <person name="Submissions S."/>
        </authorList>
    </citation>
    <scope>NUCLEOTIDE SEQUENCE [LARGE SCALE GENOMIC DNA]</scope>
    <source>
        <strain evidence="4">DSM 22623</strain>
    </source>
</reference>
<dbReference type="STRING" id="570521.SAMN04488508_103208"/>
<evidence type="ECO:0000256" key="1">
    <source>
        <dbReference type="ARBA" id="ARBA00022679"/>
    </source>
</evidence>
<feature type="domain" description="Methyltransferase" evidence="2">
    <location>
        <begin position="62"/>
        <end position="153"/>
    </location>
</feature>
<dbReference type="InterPro" id="IPR041698">
    <property type="entry name" value="Methyltransf_25"/>
</dbReference>
<dbReference type="CDD" id="cd02440">
    <property type="entry name" value="AdoMet_MTases"/>
    <property type="match status" value="1"/>
</dbReference>
<dbReference type="RefSeq" id="WP_073315563.1">
    <property type="nucleotide sequence ID" value="NZ_FQYP01000003.1"/>
</dbReference>
<dbReference type="Pfam" id="PF13649">
    <property type="entry name" value="Methyltransf_25"/>
    <property type="match status" value="1"/>
</dbReference>
<keyword evidence="3" id="KW-0489">Methyltransferase</keyword>